<comment type="caution">
    <text evidence="1">The sequence shown here is derived from an EMBL/GenBank/DDBJ whole genome shotgun (WGS) entry which is preliminary data.</text>
</comment>
<keyword evidence="2" id="KW-1185">Reference proteome</keyword>
<organism evidence="1 2">
    <name type="scientific">Paenibacillus gyeongsangnamensis</name>
    <dbReference type="NCBI Taxonomy" id="3388067"/>
    <lineage>
        <taxon>Bacteria</taxon>
        <taxon>Bacillati</taxon>
        <taxon>Bacillota</taxon>
        <taxon>Bacilli</taxon>
        <taxon>Bacillales</taxon>
        <taxon>Paenibacillaceae</taxon>
        <taxon>Paenibacillus</taxon>
    </lineage>
</organism>
<name>A0ABT4QAC8_9BACL</name>
<accession>A0ABT4QAC8</accession>
<evidence type="ECO:0000313" key="1">
    <source>
        <dbReference type="EMBL" id="MCZ8513800.1"/>
    </source>
</evidence>
<proteinExistence type="predicted"/>
<reference evidence="1 2" key="1">
    <citation type="submission" date="2022-12" db="EMBL/GenBank/DDBJ databases">
        <title>Draft genome sequence of Paenibacillus sp. dW9.</title>
        <authorList>
            <person name="Choi E.-W."/>
            <person name="Kim D.-U."/>
        </authorList>
    </citation>
    <scope>NUCLEOTIDE SEQUENCE [LARGE SCALE GENOMIC DNA]</scope>
    <source>
        <strain evidence="2">dW9</strain>
    </source>
</reference>
<dbReference type="Proteomes" id="UP001527882">
    <property type="component" value="Unassembled WGS sequence"/>
</dbReference>
<gene>
    <name evidence="1" type="ORF">O9H85_15430</name>
</gene>
<dbReference type="EMBL" id="JAQAGZ010000009">
    <property type="protein sequence ID" value="MCZ8513800.1"/>
    <property type="molecule type" value="Genomic_DNA"/>
</dbReference>
<evidence type="ECO:0000313" key="2">
    <source>
        <dbReference type="Proteomes" id="UP001527882"/>
    </source>
</evidence>
<dbReference type="RefSeq" id="WP_269882324.1">
    <property type="nucleotide sequence ID" value="NZ_JAQAGZ010000009.1"/>
</dbReference>
<sequence length="120" mass="14258">MAEFWKRIFRLREKTAAELLAEKYFDEIGNNSPYRLAQHLDVGYSYTKLGNLVGLYTSDPLNPDHQHIYINLDIDHEEQAEVVSELMYHHLEQKGIERSLTKREVDKAARQRRKGTLWWI</sequence>
<protein>
    <submittedName>
        <fullName evidence="1">Uncharacterized protein</fullName>
    </submittedName>
</protein>